<feature type="signal peptide" evidence="3">
    <location>
        <begin position="1"/>
        <end position="38"/>
    </location>
</feature>
<feature type="chain" id="PRO_5002296745" description="Laminin G domain-containing protein" evidence="3">
    <location>
        <begin position="39"/>
        <end position="817"/>
    </location>
</feature>
<reference evidence="5 6" key="1">
    <citation type="journal article" date="2015" name="J. Biotechnol.">
        <title>Complete genome sequence of Paenibacillus beijingensis 7188(T) (=DSM 24997(T)), a novel rhizobacterium from jujube garden soil.</title>
        <authorList>
            <person name="Kwak Y."/>
            <person name="Shin J.H."/>
        </authorList>
    </citation>
    <scope>NUCLEOTIDE SEQUENCE [LARGE SCALE GENOMIC DNA]</scope>
    <source>
        <strain evidence="5 6">DSM 24997</strain>
    </source>
</reference>
<protein>
    <recommendedName>
        <fullName evidence="4">Laminin G domain-containing protein</fullName>
    </recommendedName>
</protein>
<dbReference type="Pfam" id="PF13385">
    <property type="entry name" value="Laminin_G_3"/>
    <property type="match status" value="1"/>
</dbReference>
<accession>A0A0D5NPJ5</accession>
<dbReference type="HOGENOM" id="CLU_345758_0_0_9"/>
<dbReference type="InterPro" id="IPR013320">
    <property type="entry name" value="ConA-like_dom_sf"/>
</dbReference>
<proteinExistence type="predicted"/>
<evidence type="ECO:0000256" key="1">
    <source>
        <dbReference type="ARBA" id="ARBA00022729"/>
    </source>
</evidence>
<dbReference type="PROSITE" id="PS50025">
    <property type="entry name" value="LAM_G_DOMAIN"/>
    <property type="match status" value="1"/>
</dbReference>
<evidence type="ECO:0000313" key="5">
    <source>
        <dbReference type="EMBL" id="AJY76843.1"/>
    </source>
</evidence>
<dbReference type="AlphaFoldDB" id="A0A0D5NPJ5"/>
<evidence type="ECO:0000256" key="2">
    <source>
        <dbReference type="ARBA" id="ARBA00023157"/>
    </source>
</evidence>
<dbReference type="SUPFAM" id="SSF49899">
    <property type="entry name" value="Concanavalin A-like lectins/glucanases"/>
    <property type="match status" value="1"/>
</dbReference>
<keyword evidence="6" id="KW-1185">Reference proteome</keyword>
<dbReference type="SMART" id="SM00560">
    <property type="entry name" value="LamGL"/>
    <property type="match status" value="1"/>
</dbReference>
<dbReference type="EMBL" id="CP011058">
    <property type="protein sequence ID" value="AJY76843.1"/>
    <property type="molecule type" value="Genomic_DNA"/>
</dbReference>
<dbReference type="InterPro" id="IPR001791">
    <property type="entry name" value="Laminin_G"/>
</dbReference>
<sequence>MFFKHRKTDRMRFGKLLLLTLALTLPIAAILPSPAARAATDTFEERAEQLLSVFASTTPTNMNNHWFFYAQARFATNTNVSTALSWVDSLNNGSHPGSMFYYVNNIETYLKFGHLYSGALKAKVKTDLTTGANVTYYTSNGSTENHKLMFKTAGYLVAQTWPDWSNASVELAGNKSELEAIMDQYVHKGLAEYDSPSYNAVTVNCLMLLAEFVQDPAFRMKAKMTLEWMLANIGAEWTNGYYVSSTLRVYPVSVTPQEGAASTIQNWLLWGGRTPSYPTSLSDHATEAHYAVSNATSTYRMPAILERIGQDRSVPYVQKENGNWNTRTSKYSYITDKFGLASQVEVQNLAWADQARRWFARWDSEEPGSTFFMTHPRLAGDYKGATIYEQVMQHNGALIGVYKIPTSGTIDGTNPILQYIEGPISTEAAKQIAEHSGWVFIHGGGTMLAVKPVKGYTWAADRTINSQTFKTLRSEYNKNGVVLEVVPASDYALAGEASLPEEDRLANELSSFKDDILANTAIDASHLDETNPRLIYTTLSGDQMDITYQYTGVYNNNRKLNGQAVAYGSWPLMDSPYMHQDYNGNTLTLNHGGESYAYDFGNWTVTSVNAPLIRWKFDEVSGVAASDSSGNGLSGSLLNGLSFGSNAVAGPVGGGALQFDGMDDVVRRDTASVSGYPFTLSAWVKTTSSANSTIQFLGNGTAFDQYVRIGMNSVGKAFLDLRNGSSTTIFSSGPVNNGQWHLITGVFENATSSKLYVDGVLQAALTNAVALPALNRMSAGALDRSVPSDRFAGAIDDVKLYTSALNASQIMALYNGN</sequence>
<dbReference type="Proteomes" id="UP000032633">
    <property type="component" value="Chromosome"/>
</dbReference>
<dbReference type="OrthoDB" id="2632840at2"/>
<dbReference type="RefSeq" id="WP_045672268.1">
    <property type="nucleotide sequence ID" value="NZ_CP011058.1"/>
</dbReference>
<dbReference type="STRING" id="1126833.VN24_22630"/>
<evidence type="ECO:0000256" key="3">
    <source>
        <dbReference type="SAM" id="SignalP"/>
    </source>
</evidence>
<gene>
    <name evidence="5" type="ORF">VN24_22630</name>
</gene>
<keyword evidence="1 3" id="KW-0732">Signal</keyword>
<organism evidence="5 6">
    <name type="scientific">Paenibacillus beijingensis</name>
    <dbReference type="NCBI Taxonomy" id="1126833"/>
    <lineage>
        <taxon>Bacteria</taxon>
        <taxon>Bacillati</taxon>
        <taxon>Bacillota</taxon>
        <taxon>Bacilli</taxon>
        <taxon>Bacillales</taxon>
        <taxon>Paenibacillaceae</taxon>
        <taxon>Paenibacillus</taxon>
    </lineage>
</organism>
<name>A0A0D5NPJ5_9BACL</name>
<evidence type="ECO:0000259" key="4">
    <source>
        <dbReference type="PROSITE" id="PS50025"/>
    </source>
</evidence>
<feature type="domain" description="Laminin G" evidence="4">
    <location>
        <begin position="655"/>
        <end position="817"/>
    </location>
</feature>
<dbReference type="CDD" id="cd00110">
    <property type="entry name" value="LamG"/>
    <property type="match status" value="1"/>
</dbReference>
<keyword evidence="2" id="KW-1015">Disulfide bond</keyword>
<dbReference type="PATRIC" id="fig|1126833.4.peg.4975"/>
<dbReference type="InterPro" id="IPR006558">
    <property type="entry name" value="LamG-like"/>
</dbReference>
<reference evidence="6" key="2">
    <citation type="submission" date="2015-03" db="EMBL/GenBank/DDBJ databases">
        <title>Genome sequence of Paenibacillus beijingensis strain DSM 24997T.</title>
        <authorList>
            <person name="Kwak Y."/>
            <person name="Shin J.-H."/>
        </authorList>
    </citation>
    <scope>NUCLEOTIDE SEQUENCE [LARGE SCALE GENOMIC DNA]</scope>
    <source>
        <strain evidence="6">DSM 24997</strain>
    </source>
</reference>
<dbReference type="KEGG" id="pbj:VN24_22630"/>
<evidence type="ECO:0000313" key="6">
    <source>
        <dbReference type="Proteomes" id="UP000032633"/>
    </source>
</evidence>
<dbReference type="Gene3D" id="2.60.120.200">
    <property type="match status" value="1"/>
</dbReference>